<dbReference type="RefSeq" id="WP_247380779.1">
    <property type="nucleotide sequence ID" value="NZ_JALLGV010000008.1"/>
</dbReference>
<keyword evidence="2" id="KW-1185">Reference proteome</keyword>
<sequence>MNGQTLVERVREEKRTELERLKSDKALIAATEAALEPSTVLAVVVETERTLESAYGEWAERAATDEAADAFADAARTAGQNADRLAAALDSLPEARDLTAPLDVDVTLEAVAAGLVGQSLVLDGTLLQAINFFVNEADERRADLVRDVRTSVNARLNDGAVALNGLCENDAEWTQAETAVTEVVDAAYADYAETLGAMGIDPKPVC</sequence>
<accession>A0ABD6CDQ3</accession>
<comment type="caution">
    <text evidence="1">The sequence shown here is derived from an EMBL/GenBank/DDBJ whole genome shotgun (WGS) entry which is preliminary data.</text>
</comment>
<name>A0ABD6CDQ3_9EURY</name>
<organism evidence="1 2">
    <name type="scientific">Halorientalis brevis</name>
    <dbReference type="NCBI Taxonomy" id="1126241"/>
    <lineage>
        <taxon>Archaea</taxon>
        <taxon>Methanobacteriati</taxon>
        <taxon>Methanobacteriota</taxon>
        <taxon>Stenosarchaea group</taxon>
        <taxon>Halobacteria</taxon>
        <taxon>Halobacteriales</taxon>
        <taxon>Haloarculaceae</taxon>
        <taxon>Halorientalis</taxon>
    </lineage>
</organism>
<dbReference type="Proteomes" id="UP001597119">
    <property type="component" value="Unassembled WGS sequence"/>
</dbReference>
<protein>
    <submittedName>
        <fullName evidence="1">Uncharacterized protein</fullName>
    </submittedName>
</protein>
<proteinExistence type="predicted"/>
<gene>
    <name evidence="1" type="ORF">ACFR9U_12010</name>
</gene>
<reference evidence="1 2" key="1">
    <citation type="journal article" date="2019" name="Int. J. Syst. Evol. Microbiol.">
        <title>The Global Catalogue of Microorganisms (GCM) 10K type strain sequencing project: providing services to taxonomists for standard genome sequencing and annotation.</title>
        <authorList>
            <consortium name="The Broad Institute Genomics Platform"/>
            <consortium name="The Broad Institute Genome Sequencing Center for Infectious Disease"/>
            <person name="Wu L."/>
            <person name="Ma J."/>
        </authorList>
    </citation>
    <scope>NUCLEOTIDE SEQUENCE [LARGE SCALE GENOMIC DNA]</scope>
    <source>
        <strain evidence="1 2">CGMCC 1.12125</strain>
    </source>
</reference>
<dbReference type="EMBL" id="JBHUDJ010000006">
    <property type="protein sequence ID" value="MFD1587710.1"/>
    <property type="molecule type" value="Genomic_DNA"/>
</dbReference>
<dbReference type="AlphaFoldDB" id="A0ABD6CDQ3"/>
<evidence type="ECO:0000313" key="1">
    <source>
        <dbReference type="EMBL" id="MFD1587710.1"/>
    </source>
</evidence>
<evidence type="ECO:0000313" key="2">
    <source>
        <dbReference type="Proteomes" id="UP001597119"/>
    </source>
</evidence>